<keyword evidence="1" id="KW-1133">Transmembrane helix</keyword>
<feature type="transmembrane region" description="Helical" evidence="1">
    <location>
        <begin position="21"/>
        <end position="40"/>
    </location>
</feature>
<protein>
    <submittedName>
        <fullName evidence="3">PH domain-containing protein</fullName>
    </submittedName>
</protein>
<dbReference type="PANTHER" id="PTHR34473:SF2">
    <property type="entry name" value="UPF0699 TRANSMEMBRANE PROTEIN YDBT"/>
    <property type="match status" value="1"/>
</dbReference>
<dbReference type="Pfam" id="PF03703">
    <property type="entry name" value="bPH_2"/>
    <property type="match status" value="1"/>
</dbReference>
<keyword evidence="4" id="KW-1185">Reference proteome</keyword>
<keyword evidence="1" id="KW-0812">Transmembrane</keyword>
<gene>
    <name evidence="3" type="ORF">NK662_06315</name>
</gene>
<proteinExistence type="predicted"/>
<dbReference type="EMBL" id="JANCLT010000003">
    <property type="protein sequence ID" value="MCP8968152.1"/>
    <property type="molecule type" value="Genomic_DNA"/>
</dbReference>
<feature type="transmembrane region" description="Helical" evidence="1">
    <location>
        <begin position="46"/>
        <end position="67"/>
    </location>
</feature>
<keyword evidence="1" id="KW-0472">Membrane</keyword>
<dbReference type="AlphaFoldDB" id="A0AA41X3N9"/>
<sequence>MRSRLEHYIDERAVRVWRLTALVGNGFAVLLYAAVAWGISSLRSLMWLHAVCLGSLMLLAFFTVIVLPKLRWQRWRYVIYEEEIDLQHGVVITTKTLIPMVRVQHVDVRQGPFLRRYGLASVEITTAATKHEIPAVAYEEAEQLRMQLSKLARAATEDV</sequence>
<organism evidence="3 4">
    <name type="scientific">Ectobacillus ponti</name>
    <dbReference type="NCBI Taxonomy" id="2961894"/>
    <lineage>
        <taxon>Bacteria</taxon>
        <taxon>Bacillati</taxon>
        <taxon>Bacillota</taxon>
        <taxon>Bacilli</taxon>
        <taxon>Bacillales</taxon>
        <taxon>Bacillaceae</taxon>
        <taxon>Ectobacillus</taxon>
    </lineage>
</organism>
<dbReference type="InterPro" id="IPR005182">
    <property type="entry name" value="YdbS-like_PH"/>
</dbReference>
<feature type="domain" description="YdbS-like PH" evidence="2">
    <location>
        <begin position="72"/>
        <end position="146"/>
    </location>
</feature>
<evidence type="ECO:0000259" key="2">
    <source>
        <dbReference type="Pfam" id="PF03703"/>
    </source>
</evidence>
<evidence type="ECO:0000313" key="4">
    <source>
        <dbReference type="Proteomes" id="UP001156102"/>
    </source>
</evidence>
<accession>A0AA41X3N9</accession>
<dbReference type="PANTHER" id="PTHR34473">
    <property type="entry name" value="UPF0699 TRANSMEMBRANE PROTEIN YDBS"/>
    <property type="match status" value="1"/>
</dbReference>
<dbReference type="Proteomes" id="UP001156102">
    <property type="component" value="Unassembled WGS sequence"/>
</dbReference>
<comment type="caution">
    <text evidence="3">The sequence shown here is derived from an EMBL/GenBank/DDBJ whole genome shotgun (WGS) entry which is preliminary data.</text>
</comment>
<name>A0AA41X3N9_9BACI</name>
<dbReference type="RefSeq" id="WP_254758071.1">
    <property type="nucleotide sequence ID" value="NZ_JANCLT010000003.1"/>
</dbReference>
<evidence type="ECO:0000313" key="3">
    <source>
        <dbReference type="EMBL" id="MCP8968152.1"/>
    </source>
</evidence>
<reference evidence="3" key="1">
    <citation type="submission" date="2022-07" db="EMBL/GenBank/DDBJ databases">
        <authorList>
            <person name="Li W.-J."/>
            <person name="Deng Q.-Q."/>
        </authorList>
    </citation>
    <scope>NUCLEOTIDE SEQUENCE</scope>
    <source>
        <strain evidence="3">SYSU M60031</strain>
    </source>
</reference>
<evidence type="ECO:0000256" key="1">
    <source>
        <dbReference type="SAM" id="Phobius"/>
    </source>
</evidence>